<comment type="subunit">
    <text evidence="3 6">Homotrimer; associates with NifD.</text>
</comment>
<dbReference type="Pfam" id="PF03206">
    <property type="entry name" value="NifW"/>
    <property type="match status" value="1"/>
</dbReference>
<dbReference type="RefSeq" id="WP_097070057.1">
    <property type="nucleotide sequence ID" value="NZ_OBMT01000006.1"/>
</dbReference>
<dbReference type="EMBL" id="OBMT01000006">
    <property type="protein sequence ID" value="SOC07937.1"/>
    <property type="molecule type" value="Genomic_DNA"/>
</dbReference>
<evidence type="ECO:0000256" key="5">
    <source>
        <dbReference type="ARBA" id="ARBA00023231"/>
    </source>
</evidence>
<organism evidence="7 8">
    <name type="scientific">Rhodobacter maris</name>
    <dbReference type="NCBI Taxonomy" id="446682"/>
    <lineage>
        <taxon>Bacteria</taxon>
        <taxon>Pseudomonadati</taxon>
        <taxon>Pseudomonadota</taxon>
        <taxon>Alphaproteobacteria</taxon>
        <taxon>Rhodobacterales</taxon>
        <taxon>Rhodobacter group</taxon>
        <taxon>Rhodobacter</taxon>
    </lineage>
</organism>
<dbReference type="AlphaFoldDB" id="A0A285SJ34"/>
<evidence type="ECO:0000256" key="4">
    <source>
        <dbReference type="ARBA" id="ARBA00016274"/>
    </source>
</evidence>
<dbReference type="NCBIfam" id="NF002009">
    <property type="entry name" value="PRK00810.1"/>
    <property type="match status" value="1"/>
</dbReference>
<evidence type="ECO:0000313" key="7">
    <source>
        <dbReference type="EMBL" id="SOC07937.1"/>
    </source>
</evidence>
<dbReference type="HAMAP" id="MF_00529">
    <property type="entry name" value="NifW"/>
    <property type="match status" value="1"/>
</dbReference>
<dbReference type="OrthoDB" id="9811868at2"/>
<proteinExistence type="inferred from homology"/>
<comment type="similarity">
    <text evidence="2 6">Belongs to the NifW family.</text>
</comment>
<evidence type="ECO:0000256" key="1">
    <source>
        <dbReference type="ARBA" id="ARBA00002247"/>
    </source>
</evidence>
<dbReference type="GO" id="GO:0009399">
    <property type="term" value="P:nitrogen fixation"/>
    <property type="evidence" value="ECO:0007669"/>
    <property type="project" value="UniProtKB-UniRule"/>
</dbReference>
<comment type="function">
    <text evidence="1 6">May protect the nitrogenase Fe-Mo protein from oxidative damage.</text>
</comment>
<evidence type="ECO:0000256" key="6">
    <source>
        <dbReference type="HAMAP-Rule" id="MF_00529"/>
    </source>
</evidence>
<dbReference type="InterPro" id="IPR004893">
    <property type="entry name" value="NifW"/>
</dbReference>
<dbReference type="PIRSF" id="PIRSF005790">
    <property type="entry name" value="NifW"/>
    <property type="match status" value="1"/>
</dbReference>
<keyword evidence="5 6" id="KW-0535">Nitrogen fixation</keyword>
<sequence length="114" mass="12864">MTPQPQSPTLEALSRLSSAEDMFAHLGLEPDRHILNVARLHIMKRFGTYLRETDFSGHSEEEVLALTREALSRAHDDFVASTPLAEKVFKVFETQAARQANKFVGLDSLKIVQR</sequence>
<reference evidence="8" key="1">
    <citation type="submission" date="2017-08" db="EMBL/GenBank/DDBJ databases">
        <authorList>
            <person name="Varghese N."/>
            <person name="Submissions S."/>
        </authorList>
    </citation>
    <scope>NUCLEOTIDE SEQUENCE [LARGE SCALE GENOMIC DNA]</scope>
    <source>
        <strain evidence="8">JA276</strain>
    </source>
</reference>
<evidence type="ECO:0000313" key="8">
    <source>
        <dbReference type="Proteomes" id="UP000219111"/>
    </source>
</evidence>
<name>A0A285SJ34_9RHOB</name>
<dbReference type="Proteomes" id="UP000219111">
    <property type="component" value="Unassembled WGS sequence"/>
</dbReference>
<evidence type="ECO:0000256" key="2">
    <source>
        <dbReference type="ARBA" id="ARBA00008351"/>
    </source>
</evidence>
<evidence type="ECO:0000256" key="3">
    <source>
        <dbReference type="ARBA" id="ARBA00011284"/>
    </source>
</evidence>
<accession>A0A285SJ34</accession>
<gene>
    <name evidence="6" type="primary">nifW</name>
    <name evidence="7" type="ORF">SAMN05877831_10698</name>
</gene>
<keyword evidence="8" id="KW-1185">Reference proteome</keyword>
<protein>
    <recommendedName>
        <fullName evidence="4 6">Nitrogenase-stabilizing/protective protein NifW</fullName>
    </recommendedName>
</protein>